<dbReference type="AlphaFoldDB" id="A0A9W4P5K1"/>
<evidence type="ECO:0000313" key="4">
    <source>
        <dbReference type="EMBL" id="CAG8902086.1"/>
    </source>
</evidence>
<dbReference type="SUPFAM" id="SSF54909">
    <property type="entry name" value="Dimeric alpha+beta barrel"/>
    <property type="match status" value="1"/>
</dbReference>
<dbReference type="Pfam" id="PF07110">
    <property type="entry name" value="EthD"/>
    <property type="match status" value="1"/>
</dbReference>
<evidence type="ECO:0000313" key="5">
    <source>
        <dbReference type="Proteomes" id="UP001154252"/>
    </source>
</evidence>
<accession>A0A9W4P5K1</accession>
<dbReference type="InterPro" id="IPR011008">
    <property type="entry name" value="Dimeric_a/b-barrel"/>
</dbReference>
<comment type="similarity">
    <text evidence="1">Belongs to the tpcK family.</text>
</comment>
<feature type="compositionally biased region" description="Low complexity" evidence="2">
    <location>
        <begin position="1"/>
        <end position="11"/>
    </location>
</feature>
<keyword evidence="5" id="KW-1185">Reference proteome</keyword>
<comment type="caution">
    <text evidence="4">The sequence shown here is derived from an EMBL/GenBank/DDBJ whole genome shotgun (WGS) entry which is preliminary data.</text>
</comment>
<protein>
    <recommendedName>
        <fullName evidence="3">EthD domain-containing protein</fullName>
    </recommendedName>
</protein>
<sequence length="190" mass="21420">MPEFFSSSTTSKPLSISHPSPQTHQKPNMSETEYKKVLRLAGSYYKLPEVSEEDFHAFISSDHAVKAAKIHEKYGILHYQLAIGSSQTRELAYGLKLPWKIDDHDVTIEYYFTDVSALLAVSADEEFKALHVDAEKFVRLDATTVAVTWVEVFLKDGKLVNIGPDGKSQHPPFAERIDFALPDKPAAKYY</sequence>
<dbReference type="InterPro" id="IPR009799">
    <property type="entry name" value="EthD_dom"/>
</dbReference>
<feature type="region of interest" description="Disordered" evidence="2">
    <location>
        <begin position="1"/>
        <end position="31"/>
    </location>
</feature>
<reference evidence="4" key="1">
    <citation type="submission" date="2021-07" db="EMBL/GenBank/DDBJ databases">
        <authorList>
            <person name="Branca A.L. A."/>
        </authorList>
    </citation>
    <scope>NUCLEOTIDE SEQUENCE</scope>
</reference>
<proteinExistence type="inferred from homology"/>
<dbReference type="Gene3D" id="3.30.70.100">
    <property type="match status" value="1"/>
</dbReference>
<evidence type="ECO:0000256" key="1">
    <source>
        <dbReference type="ARBA" id="ARBA00005986"/>
    </source>
</evidence>
<gene>
    <name evidence="4" type="ORF">PEGY_LOCUS6715</name>
</gene>
<feature type="compositionally biased region" description="Polar residues" evidence="2">
    <location>
        <begin position="12"/>
        <end position="31"/>
    </location>
</feature>
<name>A0A9W4P5K1_9EURO</name>
<evidence type="ECO:0000256" key="2">
    <source>
        <dbReference type="SAM" id="MobiDB-lite"/>
    </source>
</evidence>
<organism evidence="4 5">
    <name type="scientific">Penicillium egyptiacum</name>
    <dbReference type="NCBI Taxonomy" id="1303716"/>
    <lineage>
        <taxon>Eukaryota</taxon>
        <taxon>Fungi</taxon>
        <taxon>Dikarya</taxon>
        <taxon>Ascomycota</taxon>
        <taxon>Pezizomycotina</taxon>
        <taxon>Eurotiomycetes</taxon>
        <taxon>Eurotiomycetidae</taxon>
        <taxon>Eurotiales</taxon>
        <taxon>Aspergillaceae</taxon>
        <taxon>Penicillium</taxon>
    </lineage>
</organism>
<feature type="domain" description="EthD" evidence="3">
    <location>
        <begin position="48"/>
        <end position="138"/>
    </location>
</feature>
<evidence type="ECO:0000259" key="3">
    <source>
        <dbReference type="Pfam" id="PF07110"/>
    </source>
</evidence>
<dbReference type="GO" id="GO:0016491">
    <property type="term" value="F:oxidoreductase activity"/>
    <property type="evidence" value="ECO:0007669"/>
    <property type="project" value="InterPro"/>
</dbReference>
<dbReference type="EMBL" id="CAJVRC010000872">
    <property type="protein sequence ID" value="CAG8902086.1"/>
    <property type="molecule type" value="Genomic_DNA"/>
</dbReference>
<dbReference type="Proteomes" id="UP001154252">
    <property type="component" value="Unassembled WGS sequence"/>
</dbReference>
<dbReference type="OrthoDB" id="3183782at2759"/>